<evidence type="ECO:0000256" key="9">
    <source>
        <dbReference type="ARBA" id="ARBA00023012"/>
    </source>
</evidence>
<dbReference type="CDD" id="cd00075">
    <property type="entry name" value="HATPase"/>
    <property type="match status" value="1"/>
</dbReference>
<evidence type="ECO:0000256" key="11">
    <source>
        <dbReference type="SAM" id="Phobius"/>
    </source>
</evidence>
<dbReference type="SUPFAM" id="SSF55874">
    <property type="entry name" value="ATPase domain of HSP90 chaperone/DNA topoisomerase II/histidine kinase"/>
    <property type="match status" value="1"/>
</dbReference>
<dbReference type="InterPro" id="IPR036097">
    <property type="entry name" value="HisK_dim/P_sf"/>
</dbReference>
<dbReference type="SUPFAM" id="SSF158472">
    <property type="entry name" value="HAMP domain-like"/>
    <property type="match status" value="1"/>
</dbReference>
<keyword evidence="7" id="KW-0418">Kinase</keyword>
<protein>
    <recommendedName>
        <fullName evidence="3">histidine kinase</fullName>
        <ecNumber evidence="3">2.7.13.3</ecNumber>
    </recommendedName>
</protein>
<dbReference type="InterPro" id="IPR004358">
    <property type="entry name" value="Sig_transdc_His_kin-like_C"/>
</dbReference>
<dbReference type="Gene3D" id="6.10.340.10">
    <property type="match status" value="1"/>
</dbReference>
<dbReference type="Pfam" id="PF00672">
    <property type="entry name" value="HAMP"/>
    <property type="match status" value="1"/>
</dbReference>
<gene>
    <name evidence="14" type="ORF">GCM10022232_30820</name>
</gene>
<dbReference type="InterPro" id="IPR003594">
    <property type="entry name" value="HATPase_dom"/>
</dbReference>
<keyword evidence="9" id="KW-0902">Two-component regulatory system</keyword>
<evidence type="ECO:0000313" key="15">
    <source>
        <dbReference type="Proteomes" id="UP001500456"/>
    </source>
</evidence>
<sequence>MKRPSFKRPHLRLPRPPLRLPRLPLRLPRLPSFTHTIRFRLTVLYSGLLFVLTALVLGATYVAVERSGEAHPVSKQFRAEKYVNGVYMGEFDAVKLQEVEAAVNYETLANLRRFSYAVLGGLAATSLVLGWILSGRALRPVRAISRTAAEIQATDLSKRIQLQGPKDELRDLADTVDSMLDRLDEAFRAQRQLIDDASHELRSPLAIIRANLDAVLTAEESDEEERRTAARSVDRATTRMTRLVEDLLATARRSAPALADADVDLAAAAGEACEEFAPLAADRGLALHRRLVPGLTVIGDHDALRRAVGNLLSNAVRLSSPGTRITVAAGRSGSWLWTAVRDEGPGILDDDQARVFDRFWRARAGGGGRDRHAGLGLAIVRQIVESHGGQIRLFSRVGEGSTFVLWFPAPGDGHANGGPPEEQPAV</sequence>
<dbReference type="PANTHER" id="PTHR45436">
    <property type="entry name" value="SENSOR HISTIDINE KINASE YKOH"/>
    <property type="match status" value="1"/>
</dbReference>
<keyword evidence="4" id="KW-0597">Phosphoprotein</keyword>
<dbReference type="EMBL" id="BAAAZX010000007">
    <property type="protein sequence ID" value="GAA3993145.1"/>
    <property type="molecule type" value="Genomic_DNA"/>
</dbReference>
<dbReference type="EC" id="2.7.13.3" evidence="3"/>
<keyword evidence="8 11" id="KW-1133">Transmembrane helix</keyword>
<dbReference type="PRINTS" id="PR00344">
    <property type="entry name" value="BCTRLSENSOR"/>
</dbReference>
<comment type="catalytic activity">
    <reaction evidence="1">
        <text>ATP + protein L-histidine = ADP + protein N-phospho-L-histidine.</text>
        <dbReference type="EC" id="2.7.13.3"/>
    </reaction>
</comment>
<dbReference type="PANTHER" id="PTHR45436:SF5">
    <property type="entry name" value="SENSOR HISTIDINE KINASE TRCS"/>
    <property type="match status" value="1"/>
</dbReference>
<dbReference type="SUPFAM" id="SSF47384">
    <property type="entry name" value="Homodimeric domain of signal transducing histidine kinase"/>
    <property type="match status" value="1"/>
</dbReference>
<accession>A0ABP7R8F9</accession>
<evidence type="ECO:0000256" key="2">
    <source>
        <dbReference type="ARBA" id="ARBA00004236"/>
    </source>
</evidence>
<reference evidence="15" key="1">
    <citation type="journal article" date="2019" name="Int. J. Syst. Evol. Microbiol.">
        <title>The Global Catalogue of Microorganisms (GCM) 10K type strain sequencing project: providing services to taxonomists for standard genome sequencing and annotation.</title>
        <authorList>
            <consortium name="The Broad Institute Genomics Platform"/>
            <consortium name="The Broad Institute Genome Sequencing Center for Infectious Disease"/>
            <person name="Wu L."/>
            <person name="Ma J."/>
        </authorList>
    </citation>
    <scope>NUCLEOTIDE SEQUENCE [LARGE SCALE GENOMIC DNA]</scope>
    <source>
        <strain evidence="15">JCM 16924</strain>
    </source>
</reference>
<evidence type="ECO:0000256" key="4">
    <source>
        <dbReference type="ARBA" id="ARBA00022553"/>
    </source>
</evidence>
<dbReference type="SMART" id="SM00387">
    <property type="entry name" value="HATPase_c"/>
    <property type="match status" value="1"/>
</dbReference>
<feature type="domain" description="HAMP" evidence="13">
    <location>
        <begin position="135"/>
        <end position="188"/>
    </location>
</feature>
<evidence type="ECO:0000256" key="8">
    <source>
        <dbReference type="ARBA" id="ARBA00022989"/>
    </source>
</evidence>
<dbReference type="CDD" id="cd06225">
    <property type="entry name" value="HAMP"/>
    <property type="match status" value="1"/>
</dbReference>
<dbReference type="Pfam" id="PF00512">
    <property type="entry name" value="HisKA"/>
    <property type="match status" value="1"/>
</dbReference>
<dbReference type="SMART" id="SM00388">
    <property type="entry name" value="HisKA"/>
    <property type="match status" value="1"/>
</dbReference>
<comment type="caution">
    <text evidence="14">The sequence shown here is derived from an EMBL/GenBank/DDBJ whole genome shotgun (WGS) entry which is preliminary data.</text>
</comment>
<evidence type="ECO:0000256" key="10">
    <source>
        <dbReference type="ARBA" id="ARBA00023136"/>
    </source>
</evidence>
<dbReference type="InterPro" id="IPR036890">
    <property type="entry name" value="HATPase_C_sf"/>
</dbReference>
<dbReference type="Gene3D" id="3.30.565.10">
    <property type="entry name" value="Histidine kinase-like ATPase, C-terminal domain"/>
    <property type="match status" value="1"/>
</dbReference>
<evidence type="ECO:0000256" key="3">
    <source>
        <dbReference type="ARBA" id="ARBA00012438"/>
    </source>
</evidence>
<evidence type="ECO:0000256" key="1">
    <source>
        <dbReference type="ARBA" id="ARBA00000085"/>
    </source>
</evidence>
<dbReference type="InterPro" id="IPR005467">
    <property type="entry name" value="His_kinase_dom"/>
</dbReference>
<organism evidence="14 15">
    <name type="scientific">Streptomyces plumbiresistens</name>
    <dbReference type="NCBI Taxonomy" id="511811"/>
    <lineage>
        <taxon>Bacteria</taxon>
        <taxon>Bacillati</taxon>
        <taxon>Actinomycetota</taxon>
        <taxon>Actinomycetes</taxon>
        <taxon>Kitasatosporales</taxon>
        <taxon>Streptomycetaceae</taxon>
        <taxon>Streptomyces</taxon>
    </lineage>
</organism>
<evidence type="ECO:0000313" key="14">
    <source>
        <dbReference type="EMBL" id="GAA3993145.1"/>
    </source>
</evidence>
<comment type="subcellular location">
    <subcellularLocation>
        <location evidence="2">Cell membrane</location>
    </subcellularLocation>
</comment>
<proteinExistence type="predicted"/>
<dbReference type="CDD" id="cd00082">
    <property type="entry name" value="HisKA"/>
    <property type="match status" value="1"/>
</dbReference>
<feature type="transmembrane region" description="Helical" evidence="11">
    <location>
        <begin position="114"/>
        <end position="133"/>
    </location>
</feature>
<dbReference type="InterPro" id="IPR050428">
    <property type="entry name" value="TCS_sensor_his_kinase"/>
</dbReference>
<name>A0ABP7R8F9_9ACTN</name>
<dbReference type="Gene3D" id="1.10.287.130">
    <property type="match status" value="1"/>
</dbReference>
<evidence type="ECO:0000259" key="12">
    <source>
        <dbReference type="PROSITE" id="PS50109"/>
    </source>
</evidence>
<feature type="transmembrane region" description="Helical" evidence="11">
    <location>
        <begin position="43"/>
        <end position="64"/>
    </location>
</feature>
<dbReference type="InterPro" id="IPR003660">
    <property type="entry name" value="HAMP_dom"/>
</dbReference>
<evidence type="ECO:0000256" key="5">
    <source>
        <dbReference type="ARBA" id="ARBA00022679"/>
    </source>
</evidence>
<dbReference type="InterPro" id="IPR003661">
    <property type="entry name" value="HisK_dim/P_dom"/>
</dbReference>
<dbReference type="SMART" id="SM00304">
    <property type="entry name" value="HAMP"/>
    <property type="match status" value="1"/>
</dbReference>
<evidence type="ECO:0000259" key="13">
    <source>
        <dbReference type="PROSITE" id="PS50885"/>
    </source>
</evidence>
<evidence type="ECO:0000256" key="6">
    <source>
        <dbReference type="ARBA" id="ARBA00022692"/>
    </source>
</evidence>
<dbReference type="RefSeq" id="WP_345563920.1">
    <property type="nucleotide sequence ID" value="NZ_BAAAZX010000007.1"/>
</dbReference>
<dbReference type="PROSITE" id="PS50109">
    <property type="entry name" value="HIS_KIN"/>
    <property type="match status" value="1"/>
</dbReference>
<evidence type="ECO:0000256" key="7">
    <source>
        <dbReference type="ARBA" id="ARBA00022777"/>
    </source>
</evidence>
<dbReference type="Proteomes" id="UP001500456">
    <property type="component" value="Unassembled WGS sequence"/>
</dbReference>
<keyword evidence="6 11" id="KW-0812">Transmembrane</keyword>
<dbReference type="PROSITE" id="PS50885">
    <property type="entry name" value="HAMP"/>
    <property type="match status" value="1"/>
</dbReference>
<keyword evidence="15" id="KW-1185">Reference proteome</keyword>
<keyword evidence="10 11" id="KW-0472">Membrane</keyword>
<feature type="domain" description="Histidine kinase" evidence="12">
    <location>
        <begin position="196"/>
        <end position="411"/>
    </location>
</feature>
<dbReference type="Pfam" id="PF02518">
    <property type="entry name" value="HATPase_c"/>
    <property type="match status" value="1"/>
</dbReference>
<keyword evidence="5" id="KW-0808">Transferase</keyword>